<organism evidence="1 2">
    <name type="scientific">Bambusicola thoracicus</name>
    <name type="common">Chinese bamboo-partridge</name>
    <name type="synonym">Perdix thoracica</name>
    <dbReference type="NCBI Taxonomy" id="9083"/>
    <lineage>
        <taxon>Eukaryota</taxon>
        <taxon>Metazoa</taxon>
        <taxon>Chordata</taxon>
        <taxon>Craniata</taxon>
        <taxon>Vertebrata</taxon>
        <taxon>Euteleostomi</taxon>
        <taxon>Archelosauria</taxon>
        <taxon>Archosauria</taxon>
        <taxon>Dinosauria</taxon>
        <taxon>Saurischia</taxon>
        <taxon>Theropoda</taxon>
        <taxon>Coelurosauria</taxon>
        <taxon>Aves</taxon>
        <taxon>Neognathae</taxon>
        <taxon>Galloanserae</taxon>
        <taxon>Galliformes</taxon>
        <taxon>Phasianidae</taxon>
        <taxon>Perdicinae</taxon>
        <taxon>Bambusicola</taxon>
    </lineage>
</organism>
<reference evidence="1 2" key="1">
    <citation type="submission" date="2018-01" db="EMBL/GenBank/DDBJ databases">
        <title>Comparison of the Chinese Bamboo Partridge and Red Junglefowl genome sequences highlights the importance of demography in genome evolution.</title>
        <authorList>
            <person name="Tiley G.P."/>
            <person name="Kimball R.T."/>
            <person name="Braun E.L."/>
            <person name="Burleigh J.G."/>
        </authorList>
    </citation>
    <scope>NUCLEOTIDE SEQUENCE [LARGE SCALE GENOMIC DNA]</scope>
    <source>
        <strain evidence="1">RTK389</strain>
        <tissue evidence="1">Blood</tissue>
    </source>
</reference>
<accession>A0A2P4S8J8</accession>
<evidence type="ECO:0000313" key="1">
    <source>
        <dbReference type="EMBL" id="POI20418.1"/>
    </source>
</evidence>
<dbReference type="Proteomes" id="UP000237246">
    <property type="component" value="Unassembled WGS sequence"/>
</dbReference>
<sequence length="12" mass="1459">MQDQLILTKRNV</sequence>
<dbReference type="EMBL" id="PPHD01083599">
    <property type="protein sequence ID" value="POI20418.1"/>
    <property type="molecule type" value="Genomic_DNA"/>
</dbReference>
<evidence type="ECO:0000313" key="2">
    <source>
        <dbReference type="Proteomes" id="UP000237246"/>
    </source>
</evidence>
<gene>
    <name evidence="1" type="ORF">CIB84_015835</name>
</gene>
<proteinExistence type="predicted"/>
<keyword evidence="2" id="KW-1185">Reference proteome</keyword>
<protein>
    <submittedName>
        <fullName evidence="1">Uncharacterized protein</fullName>
    </submittedName>
</protein>
<comment type="caution">
    <text evidence="1">The sequence shown here is derived from an EMBL/GenBank/DDBJ whole genome shotgun (WGS) entry which is preliminary data.</text>
</comment>
<name>A0A2P4S8J8_BAMTH</name>